<keyword evidence="2" id="KW-1185">Reference proteome</keyword>
<gene>
    <name evidence="1" type="ORF">Pmar_PMAR021256</name>
</gene>
<dbReference type="OrthoDB" id="432079at2759"/>
<dbReference type="InParanoid" id="C5LMG6"/>
<organism evidence="2">
    <name type="scientific">Perkinsus marinus (strain ATCC 50983 / TXsc)</name>
    <dbReference type="NCBI Taxonomy" id="423536"/>
    <lineage>
        <taxon>Eukaryota</taxon>
        <taxon>Sar</taxon>
        <taxon>Alveolata</taxon>
        <taxon>Perkinsozoa</taxon>
        <taxon>Perkinsea</taxon>
        <taxon>Perkinsida</taxon>
        <taxon>Perkinsidae</taxon>
        <taxon>Perkinsus</taxon>
    </lineage>
</organism>
<dbReference type="Proteomes" id="UP000007800">
    <property type="component" value="Unassembled WGS sequence"/>
</dbReference>
<sequence>MTATREAIDGREDDASSMQSVLQDQTLHLMKVLKDQNLTIEEARLALLLVEEFTDRVGCEPPEDEEVYIQYWIDHYQNKRAPMKEEPECRVPERIDRRTGLDLAYGLKRKDVVKIVYGVFALRREVDWLGRLPLLSPKPSRSMQMDAGPSVTPPTVEPVLKPILTEGSLTAAAFGGSTIEGLNSVGLNSFAKSESSGVSRALDQYTRIIDLYIACEGIPERLGNDCILPRSKHQCFFEGESKLIPVEVVDFFNAVNDKTKWGLKGVEERELSDYLYDFTNGNGDVAFPVVEAFEKQHGYVSLDVSSLFRFWAGLTPYQKSSYRLRGLSRLQALDVITRIAERRIVERREAMELEKQAERNRLERSRLRYLNTLPTPLYELARPKGASLGVEADKTAFRLFQLLRKMGPHESAVGDALEEYKQALGPYHLHDYFQLLLKQARKLRLISTIDSPSGRLPLTRSADGDQERL</sequence>
<dbReference type="AlphaFoldDB" id="C5LMG6"/>
<evidence type="ECO:0000313" key="2">
    <source>
        <dbReference type="Proteomes" id="UP000007800"/>
    </source>
</evidence>
<reference evidence="1 2" key="1">
    <citation type="submission" date="2008-07" db="EMBL/GenBank/DDBJ databases">
        <authorList>
            <person name="El-Sayed N."/>
            <person name="Caler E."/>
            <person name="Inman J."/>
            <person name="Amedeo P."/>
            <person name="Hass B."/>
            <person name="Wortman J."/>
        </authorList>
    </citation>
    <scope>NUCLEOTIDE SEQUENCE [LARGE SCALE GENOMIC DNA]</scope>
    <source>
        <strain evidence="2">ATCC 50983 / TXsc</strain>
    </source>
</reference>
<dbReference type="GeneID" id="9054807"/>
<accession>C5LMG6</accession>
<dbReference type="RefSeq" id="XP_002769358.1">
    <property type="nucleotide sequence ID" value="XM_002769312.1"/>
</dbReference>
<protein>
    <submittedName>
        <fullName evidence="1">Uncharacterized protein</fullName>
    </submittedName>
</protein>
<evidence type="ECO:0000313" key="1">
    <source>
        <dbReference type="EMBL" id="EER02076.1"/>
    </source>
</evidence>
<feature type="non-terminal residue" evidence="1">
    <location>
        <position position="469"/>
    </location>
</feature>
<name>C5LMG6_PERM5</name>
<proteinExistence type="predicted"/>
<dbReference type="EMBL" id="GG683500">
    <property type="protein sequence ID" value="EER02076.1"/>
    <property type="molecule type" value="Genomic_DNA"/>
</dbReference>